<dbReference type="PROSITE" id="PS00600">
    <property type="entry name" value="AA_TRANSFER_CLASS_3"/>
    <property type="match status" value="1"/>
</dbReference>
<keyword evidence="5 6" id="KW-0663">Pyridoxal phosphate</keyword>
<dbReference type="Pfam" id="PF00202">
    <property type="entry name" value="Aminotran_3"/>
    <property type="match status" value="1"/>
</dbReference>
<evidence type="ECO:0000313" key="7">
    <source>
        <dbReference type="EMBL" id="RAI62550.1"/>
    </source>
</evidence>
<dbReference type="PANTHER" id="PTHR43094">
    <property type="entry name" value="AMINOTRANSFERASE"/>
    <property type="match status" value="1"/>
</dbReference>
<dbReference type="PIRSF" id="PIRSF000521">
    <property type="entry name" value="Transaminase_4ab_Lys_Orn"/>
    <property type="match status" value="1"/>
</dbReference>
<evidence type="ECO:0000256" key="4">
    <source>
        <dbReference type="ARBA" id="ARBA00022679"/>
    </source>
</evidence>
<keyword evidence="3 7" id="KW-0032">Aminotransferase</keyword>
<dbReference type="RefSeq" id="WP_111289213.1">
    <property type="nucleotide sequence ID" value="NZ_QLIN01000023.1"/>
</dbReference>
<dbReference type="InterPro" id="IPR015422">
    <property type="entry name" value="PyrdxlP-dep_Trfase_small"/>
</dbReference>
<dbReference type="InterPro" id="IPR015424">
    <property type="entry name" value="PyrdxlP-dep_Trfase"/>
</dbReference>
<evidence type="ECO:0000256" key="2">
    <source>
        <dbReference type="ARBA" id="ARBA00008954"/>
    </source>
</evidence>
<dbReference type="InterPro" id="IPR049704">
    <property type="entry name" value="Aminotrans_3_PPA_site"/>
</dbReference>
<evidence type="ECO:0000256" key="5">
    <source>
        <dbReference type="ARBA" id="ARBA00022898"/>
    </source>
</evidence>
<dbReference type="PANTHER" id="PTHR43094:SF1">
    <property type="entry name" value="AMINOTRANSFERASE CLASS-III"/>
    <property type="match status" value="1"/>
</dbReference>
<dbReference type="FunFam" id="3.40.640.10:FF:000014">
    <property type="entry name" value="Adenosylmethionine-8-amino-7-oxononanoate aminotransferase, probable"/>
    <property type="match status" value="1"/>
</dbReference>
<dbReference type="Gene3D" id="3.40.640.10">
    <property type="entry name" value="Type I PLP-dependent aspartate aminotransferase-like (Major domain)"/>
    <property type="match status" value="1"/>
</dbReference>
<sequence>MHDVDRLMRQDRHWVHPVTALLQHEAMGPCIWKSAEGIHLTDIHGKRVQDAFSGLWCVNAGYGQQTIVQAAKQQLETLPYATGYFHFASEPAIKLAARLAALAPKGLDRVVFGQGGSDAVDTAIRLVRYYFNATGRPEKKQFIGLQRGYHGTSSNGSGLTALPLFHRYFDVPTAEQHHIPSPYTYRHPEGPDESLVLRSTVKALEDKVAEIGSEKVAAFICEPIQGSGGVIVPPKGFLKAMRDACDRLGILLIVDEVITGFGRTGPMFACESEGVSPDLLTLAKGLTSGYAPMGATLISEEIYAAIAQAGSDGTALGHGQTYAGHPVSAAIANATLDLYLEGGLLQNGLHVGAYFQEQLKQLESLACVGEVRGKGMLAALEFVVDKQTKTKPPASLQFGQQVLKHAFAEGLVFRAFSDDILGFAPSLNYTEADIDVLIDILKYSIEKAATNQL</sequence>
<dbReference type="Proteomes" id="UP000249493">
    <property type="component" value="Unassembled WGS sequence"/>
</dbReference>
<dbReference type="GO" id="GO:0008483">
    <property type="term" value="F:transaminase activity"/>
    <property type="evidence" value="ECO:0007669"/>
    <property type="project" value="UniProtKB-KW"/>
</dbReference>
<dbReference type="EMBL" id="QLIN01000023">
    <property type="protein sequence ID" value="RAI62550.1"/>
    <property type="molecule type" value="Genomic_DNA"/>
</dbReference>
<comment type="similarity">
    <text evidence="2 6">Belongs to the class-III pyridoxal-phosphate-dependent aminotransferase family.</text>
</comment>
<proteinExistence type="inferred from homology"/>
<evidence type="ECO:0000256" key="1">
    <source>
        <dbReference type="ARBA" id="ARBA00001933"/>
    </source>
</evidence>
<dbReference type="SUPFAM" id="SSF53383">
    <property type="entry name" value="PLP-dependent transferases"/>
    <property type="match status" value="1"/>
</dbReference>
<dbReference type="GO" id="GO:0030170">
    <property type="term" value="F:pyridoxal phosphate binding"/>
    <property type="evidence" value="ECO:0007669"/>
    <property type="project" value="InterPro"/>
</dbReference>
<gene>
    <name evidence="7" type="ORF">DOZ80_30445</name>
</gene>
<organism evidence="7 8">
    <name type="scientific">Pseudomonas fluorescens</name>
    <dbReference type="NCBI Taxonomy" id="294"/>
    <lineage>
        <taxon>Bacteria</taxon>
        <taxon>Pseudomonadati</taxon>
        <taxon>Pseudomonadota</taxon>
        <taxon>Gammaproteobacteria</taxon>
        <taxon>Pseudomonadales</taxon>
        <taxon>Pseudomonadaceae</taxon>
        <taxon>Pseudomonas</taxon>
    </lineage>
</organism>
<accession>A0A327MHL4</accession>
<reference evidence="7 8" key="1">
    <citation type="submission" date="2018-06" db="EMBL/GenBank/DDBJ databases">
        <authorList>
            <person name="Zhirakovskaya E."/>
        </authorList>
    </citation>
    <scope>NUCLEOTIDE SEQUENCE [LARGE SCALE GENOMIC DNA]</scope>
    <source>
        <strain evidence="7 8">LY3</strain>
    </source>
</reference>
<dbReference type="AlphaFoldDB" id="A0A327MHL4"/>
<name>A0A327MHL4_PSEFL</name>
<comment type="caution">
    <text evidence="7">The sequence shown here is derived from an EMBL/GenBank/DDBJ whole genome shotgun (WGS) entry which is preliminary data.</text>
</comment>
<dbReference type="CDD" id="cd00610">
    <property type="entry name" value="OAT_like"/>
    <property type="match status" value="1"/>
</dbReference>
<comment type="cofactor">
    <cofactor evidence="1">
        <name>pyridoxal 5'-phosphate</name>
        <dbReference type="ChEBI" id="CHEBI:597326"/>
    </cofactor>
</comment>
<dbReference type="Gene3D" id="3.90.1150.10">
    <property type="entry name" value="Aspartate Aminotransferase, domain 1"/>
    <property type="match status" value="1"/>
</dbReference>
<protein>
    <submittedName>
        <fullName evidence="7">Aspartate aminotransferase family protein</fullName>
    </submittedName>
</protein>
<dbReference type="InterPro" id="IPR015421">
    <property type="entry name" value="PyrdxlP-dep_Trfase_major"/>
</dbReference>
<evidence type="ECO:0000256" key="3">
    <source>
        <dbReference type="ARBA" id="ARBA00022576"/>
    </source>
</evidence>
<evidence type="ECO:0000256" key="6">
    <source>
        <dbReference type="RuleBase" id="RU003560"/>
    </source>
</evidence>
<dbReference type="InterPro" id="IPR005814">
    <property type="entry name" value="Aminotrans_3"/>
</dbReference>
<keyword evidence="4 7" id="KW-0808">Transferase</keyword>
<evidence type="ECO:0000313" key="8">
    <source>
        <dbReference type="Proteomes" id="UP000249493"/>
    </source>
</evidence>